<name>A0ACC2S936_9FUNG</name>
<dbReference type="EMBL" id="QTSX02005701">
    <property type="protein sequence ID" value="KAJ9058912.1"/>
    <property type="molecule type" value="Genomic_DNA"/>
</dbReference>
<keyword evidence="2" id="KW-1185">Reference proteome</keyword>
<sequence length="101" mass="10666">MTGVTPCWFSTSSNIDWSGVITSVRIDNSFTLETWAQEQDSNPDPESLQAAGPGDQGTACPHFPGVKPLQAETKNDGPNGEASQTKGIITSNEGLIKASNE</sequence>
<comment type="caution">
    <text evidence="1">The sequence shown here is derived from an EMBL/GenBank/DDBJ whole genome shotgun (WGS) entry which is preliminary data.</text>
</comment>
<proteinExistence type="predicted"/>
<gene>
    <name evidence="1" type="ORF">DSO57_1007318</name>
</gene>
<accession>A0ACC2S936</accession>
<protein>
    <submittedName>
        <fullName evidence="1">Uncharacterized protein</fullName>
    </submittedName>
</protein>
<evidence type="ECO:0000313" key="1">
    <source>
        <dbReference type="EMBL" id="KAJ9058912.1"/>
    </source>
</evidence>
<evidence type="ECO:0000313" key="2">
    <source>
        <dbReference type="Proteomes" id="UP001165960"/>
    </source>
</evidence>
<dbReference type="Proteomes" id="UP001165960">
    <property type="component" value="Unassembled WGS sequence"/>
</dbReference>
<organism evidence="1 2">
    <name type="scientific">Entomophthora muscae</name>
    <dbReference type="NCBI Taxonomy" id="34485"/>
    <lineage>
        <taxon>Eukaryota</taxon>
        <taxon>Fungi</taxon>
        <taxon>Fungi incertae sedis</taxon>
        <taxon>Zoopagomycota</taxon>
        <taxon>Entomophthoromycotina</taxon>
        <taxon>Entomophthoromycetes</taxon>
        <taxon>Entomophthorales</taxon>
        <taxon>Entomophthoraceae</taxon>
        <taxon>Entomophthora</taxon>
    </lineage>
</organism>
<feature type="non-terminal residue" evidence="1">
    <location>
        <position position="101"/>
    </location>
</feature>
<reference evidence="1" key="1">
    <citation type="submission" date="2022-04" db="EMBL/GenBank/DDBJ databases">
        <title>Genome of the entomopathogenic fungus Entomophthora muscae.</title>
        <authorList>
            <person name="Elya C."/>
            <person name="Lovett B.R."/>
            <person name="Lee E."/>
            <person name="Macias A.M."/>
            <person name="Hajek A.E."/>
            <person name="De Bivort B.L."/>
            <person name="Kasson M.T."/>
            <person name="De Fine Licht H.H."/>
            <person name="Stajich J.E."/>
        </authorList>
    </citation>
    <scope>NUCLEOTIDE SEQUENCE</scope>
    <source>
        <strain evidence="1">Berkeley</strain>
    </source>
</reference>